<dbReference type="PANTHER" id="PTHR22916:SF3">
    <property type="entry name" value="UDP-GLCNAC:BETAGAL BETA-1,3-N-ACETYLGLUCOSAMINYLTRANSFERASE-LIKE PROTEIN 1"/>
    <property type="match status" value="1"/>
</dbReference>
<dbReference type="InterPro" id="IPR001173">
    <property type="entry name" value="Glyco_trans_2-like"/>
</dbReference>
<keyword evidence="3" id="KW-1003">Cell membrane</keyword>
<dbReference type="Pfam" id="PF04464">
    <property type="entry name" value="Glyphos_transf"/>
    <property type="match status" value="1"/>
</dbReference>
<dbReference type="EMBL" id="CP104275">
    <property type="protein sequence ID" value="UWX96111.1"/>
    <property type="molecule type" value="Genomic_DNA"/>
</dbReference>
<accession>A0ABY5YM11</accession>
<keyword evidence="6" id="KW-0472">Membrane</keyword>
<evidence type="ECO:0000259" key="7">
    <source>
        <dbReference type="Pfam" id="PF00535"/>
    </source>
</evidence>
<keyword evidence="4 8" id="KW-0808">Transferase</keyword>
<dbReference type="GO" id="GO:0016757">
    <property type="term" value="F:glycosyltransferase activity"/>
    <property type="evidence" value="ECO:0007669"/>
    <property type="project" value="UniProtKB-KW"/>
</dbReference>
<dbReference type="Proteomes" id="UP001059859">
    <property type="component" value="Chromosome"/>
</dbReference>
<dbReference type="InterPro" id="IPR043148">
    <property type="entry name" value="TagF_C"/>
</dbReference>
<evidence type="ECO:0000256" key="6">
    <source>
        <dbReference type="ARBA" id="ARBA00023136"/>
    </source>
</evidence>
<evidence type="ECO:0000256" key="3">
    <source>
        <dbReference type="ARBA" id="ARBA00022475"/>
    </source>
</evidence>
<name>A0ABY5YM11_9MICC</name>
<keyword evidence="8" id="KW-0328">Glycosyltransferase</keyword>
<dbReference type="Gene3D" id="3.40.50.11820">
    <property type="match status" value="1"/>
</dbReference>
<sequence>MVALYNVAEYVPAFLESLRTQSYPLQNLNIVVVDDGSTDNSAELVDRWARQNHPALRLVRQENAGPGAARNVGLVLAENSWVTFCDPDDIFHPSYFQDVANFLECDTNGAAQLLATRLVQFQDGTSNLNHSHPLGKKFRFGNSLVSLEENPEYIQLHGPTAFLRRDVLARHELTFDERIRPKFEDSNLIGRYLAVVDEPVLGIVATARYLYRRNRRQGASLVARAWADPRAYNELPRYGYLGMLQAINERLGRIPHWAQYMVLYDLVWFYIDDKRMHSHTAGATAEHQETMHALLEEIVALLDTEVIDTFSVVSQGWIFHNILRSYYKRLESVPPVVQETARDEQRGTVRYSYLFQARHPEEKIFLDGAPVAPLAAKVRDHQVLGRTLIRERILILPEGLQLEMVLDGTPAVITTDRGVPLQPSQVPEQLPGFRLMQPAVAPMAPASLAKRITQLSRKVDTLRQNRTLHRSLTGKSAPAEAWDSSTRLARRVTKRRRAAQQAKADQQLIARAGQEPAVSRYKDAWILMDRIGRADDNAEHLYRYLLRERPDVNAWFLLDRQSQDWDRLIRDGFKLVEYGSDESVLLYLNAAFKISSHANHNVEYPVSKRRFGPGTARFVFLQHGVIKDDMSLWLNTKDIALMVTASVAEYESIAGDGNGYNLTPYEVKPTGFARHDTLLQSARRSPVEGRRTILIAPTWRQYLGKELAAADSDAARVRIFEESEFGSAWLQLLRSAELREFCVSRGHRILFLPHPELEVMVPLLDLPDHVQSAKYPDISVQEKLVEAHTLVTDHSSIAFDGAYAGARVLYMQPDSDDIFGGGHVYRKGYFDYDRDGLGPVADSVDDAVALLIRVDAAESAVYKERVQRTFHVWDSNSCARITTAIEDLTRRWNGQLALGSVPDTADHSK</sequence>
<protein>
    <submittedName>
        <fullName evidence="8">Glycosyltransferase</fullName>
        <ecNumber evidence="8">2.4.-.-</ecNumber>
    </submittedName>
</protein>
<evidence type="ECO:0000256" key="4">
    <source>
        <dbReference type="ARBA" id="ARBA00022679"/>
    </source>
</evidence>
<keyword evidence="5" id="KW-0777">Teichoic acid biosynthesis</keyword>
<dbReference type="Gene3D" id="3.90.550.10">
    <property type="entry name" value="Spore Coat Polysaccharide Biosynthesis Protein SpsA, Chain A"/>
    <property type="match status" value="1"/>
</dbReference>
<proteinExistence type="inferred from homology"/>
<dbReference type="RefSeq" id="WP_260651518.1">
    <property type="nucleotide sequence ID" value="NZ_CP104275.1"/>
</dbReference>
<dbReference type="InterPro" id="IPR029044">
    <property type="entry name" value="Nucleotide-diphossugar_trans"/>
</dbReference>
<organism evidence="8 9">
    <name type="scientific">Arthrobacter zhaoxinii</name>
    <dbReference type="NCBI Taxonomy" id="2964616"/>
    <lineage>
        <taxon>Bacteria</taxon>
        <taxon>Bacillati</taxon>
        <taxon>Actinomycetota</taxon>
        <taxon>Actinomycetes</taxon>
        <taxon>Micrococcales</taxon>
        <taxon>Micrococcaceae</taxon>
        <taxon>Arthrobacter</taxon>
    </lineage>
</organism>
<gene>
    <name evidence="8" type="ORF">N2K95_10510</name>
</gene>
<comment type="similarity">
    <text evidence="2">Belongs to the CDP-glycerol glycerophosphotransferase family.</text>
</comment>
<comment type="subcellular location">
    <subcellularLocation>
        <location evidence="1">Cell membrane</location>
        <topology evidence="1">Peripheral membrane protein</topology>
    </subcellularLocation>
</comment>
<dbReference type="SUPFAM" id="SSF53448">
    <property type="entry name" value="Nucleotide-diphospho-sugar transferases"/>
    <property type="match status" value="1"/>
</dbReference>
<keyword evidence="9" id="KW-1185">Reference proteome</keyword>
<dbReference type="InterPro" id="IPR007554">
    <property type="entry name" value="Glycerophosphate_synth"/>
</dbReference>
<evidence type="ECO:0000256" key="2">
    <source>
        <dbReference type="ARBA" id="ARBA00010488"/>
    </source>
</evidence>
<dbReference type="Pfam" id="PF00535">
    <property type="entry name" value="Glycos_transf_2"/>
    <property type="match status" value="1"/>
</dbReference>
<dbReference type="EC" id="2.4.-.-" evidence="8"/>
<evidence type="ECO:0000256" key="1">
    <source>
        <dbReference type="ARBA" id="ARBA00004202"/>
    </source>
</evidence>
<feature type="domain" description="Glycosyltransferase 2-like" evidence="7">
    <location>
        <begin position="2"/>
        <end position="169"/>
    </location>
</feature>
<evidence type="ECO:0000313" key="9">
    <source>
        <dbReference type="Proteomes" id="UP001059859"/>
    </source>
</evidence>
<dbReference type="Gene3D" id="3.40.50.12580">
    <property type="match status" value="1"/>
</dbReference>
<dbReference type="PANTHER" id="PTHR22916">
    <property type="entry name" value="GLYCOSYLTRANSFERASE"/>
    <property type="match status" value="1"/>
</dbReference>
<dbReference type="InterPro" id="IPR043149">
    <property type="entry name" value="TagF_N"/>
</dbReference>
<dbReference type="CDD" id="cd00761">
    <property type="entry name" value="Glyco_tranf_GTA_type"/>
    <property type="match status" value="1"/>
</dbReference>
<evidence type="ECO:0000256" key="5">
    <source>
        <dbReference type="ARBA" id="ARBA00022944"/>
    </source>
</evidence>
<reference evidence="8" key="1">
    <citation type="submission" date="2022-09" db="EMBL/GenBank/DDBJ databases">
        <title>Novel species in genus Arthrobacter.</title>
        <authorList>
            <person name="Liu Y."/>
        </authorList>
    </citation>
    <scope>NUCLEOTIDE SEQUENCE</scope>
    <source>
        <strain evidence="8">Zg-Y815</strain>
    </source>
</reference>
<evidence type="ECO:0000313" key="8">
    <source>
        <dbReference type="EMBL" id="UWX96111.1"/>
    </source>
</evidence>